<evidence type="ECO:0000256" key="1">
    <source>
        <dbReference type="SAM" id="MobiDB-lite"/>
    </source>
</evidence>
<dbReference type="EMBL" id="JARBJD010000350">
    <property type="protein sequence ID" value="KAK2943366.1"/>
    <property type="molecule type" value="Genomic_DNA"/>
</dbReference>
<sequence length="254" mass="29391">MTVINCAPSQQASHIPNISPNSFSSPQTKDANSELSDSHVIYLSLFLVHSYYHSIKHVSLGRYSFPLREHNESPIATEQARFLGMPRCEELSRFENRFTADYFLRFGKHAELYDRISETSWVLKRLVQSEILDRTTFVVAMDVMDRALQRYRQNYESYLTLEFAPMFVLSTIILAHKAASDRPTRMAEFAEMFQLERLALVESERTLFDWLDCDIWPSDSTFLEREEELEILERGEGNILRAARGVGGCERGES</sequence>
<protein>
    <recommendedName>
        <fullName evidence="4">Cyclin N-terminal domain-containing protein</fullName>
    </recommendedName>
</protein>
<evidence type="ECO:0000313" key="2">
    <source>
        <dbReference type="EMBL" id="KAK2943366.1"/>
    </source>
</evidence>
<accession>A0ABQ9WV55</accession>
<proteinExistence type="predicted"/>
<keyword evidence="3" id="KW-1185">Reference proteome</keyword>
<feature type="region of interest" description="Disordered" evidence="1">
    <location>
        <begin position="7"/>
        <end position="31"/>
    </location>
</feature>
<organism evidence="2 3">
    <name type="scientific">Blattamonas nauphoetae</name>
    <dbReference type="NCBI Taxonomy" id="2049346"/>
    <lineage>
        <taxon>Eukaryota</taxon>
        <taxon>Metamonada</taxon>
        <taxon>Preaxostyla</taxon>
        <taxon>Oxymonadida</taxon>
        <taxon>Blattamonas</taxon>
    </lineage>
</organism>
<name>A0ABQ9WV55_9EUKA</name>
<reference evidence="2 3" key="1">
    <citation type="journal article" date="2022" name="bioRxiv">
        <title>Genomics of Preaxostyla Flagellates Illuminates Evolutionary Transitions and the Path Towards Mitochondrial Loss.</title>
        <authorList>
            <person name="Novak L.V.F."/>
            <person name="Treitli S.C."/>
            <person name="Pyrih J."/>
            <person name="Halakuc P."/>
            <person name="Pipaliya S.V."/>
            <person name="Vacek V."/>
            <person name="Brzon O."/>
            <person name="Soukal P."/>
            <person name="Eme L."/>
            <person name="Dacks J.B."/>
            <person name="Karnkowska A."/>
            <person name="Elias M."/>
            <person name="Hampl V."/>
        </authorList>
    </citation>
    <scope>NUCLEOTIDE SEQUENCE [LARGE SCALE GENOMIC DNA]</scope>
    <source>
        <strain evidence="2">NAU3</strain>
        <tissue evidence="2">Gut</tissue>
    </source>
</reference>
<evidence type="ECO:0008006" key="4">
    <source>
        <dbReference type="Google" id="ProtNLM"/>
    </source>
</evidence>
<dbReference type="Proteomes" id="UP001281761">
    <property type="component" value="Unassembled WGS sequence"/>
</dbReference>
<comment type="caution">
    <text evidence="2">The sequence shown here is derived from an EMBL/GenBank/DDBJ whole genome shotgun (WGS) entry which is preliminary data.</text>
</comment>
<evidence type="ECO:0000313" key="3">
    <source>
        <dbReference type="Proteomes" id="UP001281761"/>
    </source>
</evidence>
<gene>
    <name evidence="2" type="ORF">BLNAU_21729</name>
</gene>
<feature type="compositionally biased region" description="Low complexity" evidence="1">
    <location>
        <begin position="13"/>
        <end position="26"/>
    </location>
</feature>